<dbReference type="KEGG" id="apo:Arcpr_1737"/>
<keyword evidence="8" id="KW-1185">Reference proteome</keyword>
<dbReference type="InterPro" id="IPR022952">
    <property type="entry name" value="Archease_arc"/>
</dbReference>
<feature type="domain" description="Archease" evidence="6">
    <location>
        <begin position="3"/>
        <end position="138"/>
    </location>
</feature>
<dbReference type="InterPro" id="IPR036820">
    <property type="entry name" value="Archease_dom_sf"/>
</dbReference>
<dbReference type="RefSeq" id="WP_012941117.1">
    <property type="nucleotide sequence ID" value="NC_013741.1"/>
</dbReference>
<accession>D2RF88</accession>
<evidence type="ECO:0000313" key="8">
    <source>
        <dbReference type="Proteomes" id="UP000001901"/>
    </source>
</evidence>
<comment type="function">
    <text evidence="5">Activates the tRNA-splicing ligase complex by facilitating the enzymatic turnover of catalytic subunit RtcB. Acts by promoting the guanylylation of RtcB, a key intermediate step in tRNA ligation. Can also alter the NTP specificity of RtcB such that ATP, dGTP or ITP is used efficiently.</text>
</comment>
<dbReference type="Gene3D" id="3.55.10.10">
    <property type="entry name" value="Archease domain"/>
    <property type="match status" value="1"/>
</dbReference>
<keyword evidence="4 5" id="KW-0106">Calcium</keyword>
<dbReference type="InterPro" id="IPR002804">
    <property type="entry name" value="Archease"/>
</dbReference>
<dbReference type="GO" id="GO:0005509">
    <property type="term" value="F:calcium ion binding"/>
    <property type="evidence" value="ECO:0007669"/>
    <property type="project" value="UniProtKB-UniRule"/>
</dbReference>
<evidence type="ECO:0000256" key="5">
    <source>
        <dbReference type="HAMAP-Rule" id="MF_01222"/>
    </source>
</evidence>
<feature type="binding site" evidence="5">
    <location>
        <position position="11"/>
    </location>
    <ligand>
        <name>Ca(2+)</name>
        <dbReference type="ChEBI" id="CHEBI:29108"/>
    </ligand>
</feature>
<dbReference type="PaxDb" id="572546-Arcpr_1737"/>
<dbReference type="Proteomes" id="UP000001901">
    <property type="component" value="Chromosome"/>
</dbReference>
<reference evidence="7 8" key="1">
    <citation type="journal article" date="2010" name="Stand. Genomic Sci.">
        <title>Complete genome sequence of Archaeoglobus profundus type strain (AV18).</title>
        <authorList>
            <person name="von Jan M."/>
            <person name="Lapidus A."/>
            <person name="Del Rio T.G."/>
            <person name="Copeland A."/>
            <person name="Tice H."/>
            <person name="Cheng J.F."/>
            <person name="Lucas S."/>
            <person name="Chen F."/>
            <person name="Nolan M."/>
            <person name="Goodwin L."/>
            <person name="Han C."/>
            <person name="Pitluck S."/>
            <person name="Liolios K."/>
            <person name="Ivanova N."/>
            <person name="Mavromatis K."/>
            <person name="Ovchinnikova G."/>
            <person name="Chertkov O."/>
            <person name="Pati A."/>
            <person name="Chen A."/>
            <person name="Palaniappan K."/>
            <person name="Land M."/>
            <person name="Hauser L."/>
            <person name="Chang Y.J."/>
            <person name="Jeffries C.D."/>
            <person name="Saunders E."/>
            <person name="Brettin T."/>
            <person name="Detter J.C."/>
            <person name="Chain P."/>
            <person name="Eichinger K."/>
            <person name="Huber H."/>
            <person name="Spring S."/>
            <person name="Rohde M."/>
            <person name="Goker M."/>
            <person name="Wirth R."/>
            <person name="Woyke T."/>
            <person name="Bristow J."/>
            <person name="Eisen J.A."/>
            <person name="Markowitz V."/>
            <person name="Hugenholtz P."/>
            <person name="Kyrpides N.C."/>
            <person name="Klenk H.P."/>
        </authorList>
    </citation>
    <scope>NUCLEOTIDE SEQUENCE [LARGE SCALE GENOMIC DNA]</scope>
    <source>
        <strain evidence="8">DSM 5631 / JCM 9629 / NBRC 100127 / Av18</strain>
    </source>
</reference>
<dbReference type="OrthoDB" id="8831at2157"/>
<feature type="binding site" evidence="5">
    <location>
        <position position="137"/>
    </location>
    <ligand>
        <name>Ca(2+)</name>
        <dbReference type="ChEBI" id="CHEBI:29108"/>
    </ligand>
</feature>
<dbReference type="EMBL" id="CP001857">
    <property type="protein sequence ID" value="ADB58782.1"/>
    <property type="molecule type" value="Genomic_DNA"/>
</dbReference>
<gene>
    <name evidence="7" type="ordered locus">Arcpr_1737</name>
</gene>
<evidence type="ECO:0000256" key="1">
    <source>
        <dbReference type="ARBA" id="ARBA00007963"/>
    </source>
</evidence>
<dbReference type="GO" id="GO:0006388">
    <property type="term" value="P:tRNA splicing, via endonucleolytic cleavage and ligation"/>
    <property type="evidence" value="ECO:0007669"/>
    <property type="project" value="UniProtKB-UniRule"/>
</dbReference>
<evidence type="ECO:0000256" key="4">
    <source>
        <dbReference type="ARBA" id="ARBA00022837"/>
    </source>
</evidence>
<proteinExistence type="inferred from homology"/>
<dbReference type="AlphaFoldDB" id="D2RF88"/>
<comment type="similarity">
    <text evidence="1 5">Belongs to the archease family.</text>
</comment>
<feature type="binding site" evidence="5">
    <location>
        <position position="138"/>
    </location>
    <ligand>
        <name>Ca(2+)</name>
        <dbReference type="ChEBI" id="CHEBI:29108"/>
    </ligand>
</feature>
<evidence type="ECO:0000313" key="7">
    <source>
        <dbReference type="EMBL" id="ADB58782.1"/>
    </source>
</evidence>
<name>D2RF88_ARCPA</name>
<dbReference type="STRING" id="572546.Arcpr_1737"/>
<dbReference type="InterPro" id="IPR023572">
    <property type="entry name" value="Archease_dom"/>
</dbReference>
<dbReference type="PANTHER" id="PTHR12682">
    <property type="entry name" value="ARCHEASE"/>
    <property type="match status" value="1"/>
</dbReference>
<evidence type="ECO:0000259" key="6">
    <source>
        <dbReference type="Pfam" id="PF01951"/>
    </source>
</evidence>
<organism evidence="7 8">
    <name type="scientific">Archaeoglobus profundus (strain DSM 5631 / JCM 9629 / NBRC 100127 / Av18)</name>
    <dbReference type="NCBI Taxonomy" id="572546"/>
    <lineage>
        <taxon>Archaea</taxon>
        <taxon>Methanobacteriati</taxon>
        <taxon>Methanobacteriota</taxon>
        <taxon>Archaeoglobi</taxon>
        <taxon>Archaeoglobales</taxon>
        <taxon>Archaeoglobaceae</taxon>
        <taxon>Archaeoglobus</taxon>
    </lineage>
</organism>
<dbReference type="Pfam" id="PF01951">
    <property type="entry name" value="Archease"/>
    <property type="match status" value="1"/>
</dbReference>
<keyword evidence="3 5" id="KW-0479">Metal-binding</keyword>
<dbReference type="PANTHER" id="PTHR12682:SF11">
    <property type="entry name" value="PROTEIN ARCHEASE"/>
    <property type="match status" value="1"/>
</dbReference>
<dbReference type="HOGENOM" id="CLU_111362_3_0_2"/>
<dbReference type="SUPFAM" id="SSF69819">
    <property type="entry name" value="MTH1598-like"/>
    <property type="match status" value="1"/>
</dbReference>
<sequence>MRYRFIDHTADVAFEVFGNSLEELIENATYAFYEAFVYTEKLDENRVLNVNVEADSPDYLLYNWLSKLLIAFDTEFFGGKTVEFVKVEEGEILKATGKIRGGTLRPEIVKVEPKAITLHNFVVEKKNGGWYAYVVVDI</sequence>
<dbReference type="GeneID" id="8740431"/>
<evidence type="ECO:0000256" key="2">
    <source>
        <dbReference type="ARBA" id="ARBA00022694"/>
    </source>
</evidence>
<keyword evidence="2 5" id="KW-0819">tRNA processing</keyword>
<evidence type="ECO:0000256" key="3">
    <source>
        <dbReference type="ARBA" id="ARBA00022723"/>
    </source>
</evidence>
<dbReference type="HAMAP" id="MF_01222">
    <property type="entry name" value="Archease_arch"/>
    <property type="match status" value="1"/>
</dbReference>
<protein>
    <recommendedName>
        <fullName evidence="5">Protein archease</fullName>
    </recommendedName>
</protein>
<dbReference type="eggNOG" id="arCOG04055">
    <property type="taxonomic scope" value="Archaea"/>
</dbReference>